<evidence type="ECO:0000256" key="8">
    <source>
        <dbReference type="ARBA" id="ARBA00023136"/>
    </source>
</evidence>
<feature type="transmembrane region" description="Helical" evidence="9">
    <location>
        <begin position="153"/>
        <end position="173"/>
    </location>
</feature>
<dbReference type="PROSITE" id="PS50990">
    <property type="entry name" value="PEPTIDASE_C39"/>
    <property type="match status" value="1"/>
</dbReference>
<dbReference type="InterPro" id="IPR027417">
    <property type="entry name" value="P-loop_NTPase"/>
</dbReference>
<dbReference type="InterPro" id="IPR003593">
    <property type="entry name" value="AAA+_ATPase"/>
</dbReference>
<dbReference type="InterPro" id="IPR011527">
    <property type="entry name" value="ABC1_TM_dom"/>
</dbReference>
<dbReference type="GO" id="GO:0006508">
    <property type="term" value="P:proteolysis"/>
    <property type="evidence" value="ECO:0007669"/>
    <property type="project" value="InterPro"/>
</dbReference>
<dbReference type="HOGENOM" id="CLU_000604_95_3_14"/>
<dbReference type="KEGG" id="upa:UPA3_0540"/>
<dbReference type="Gene3D" id="1.20.1560.10">
    <property type="entry name" value="ABC transporter type 1, transmembrane domain"/>
    <property type="match status" value="1"/>
</dbReference>
<feature type="transmembrane region" description="Helical" evidence="9">
    <location>
        <begin position="274"/>
        <end position="290"/>
    </location>
</feature>
<organism evidence="12">
    <name type="scientific">Ureaplasma parvum serovar 3 (strain ATCC 27815 / 27 / NCTC 11736)</name>
    <dbReference type="NCBI Taxonomy" id="505682"/>
    <lineage>
        <taxon>Bacteria</taxon>
        <taxon>Bacillati</taxon>
        <taxon>Mycoplasmatota</taxon>
        <taxon>Mycoplasmoidales</taxon>
        <taxon>Mycoplasmoidaceae</taxon>
        <taxon>Ureaplasma</taxon>
    </lineage>
</organism>
<keyword evidence="5" id="KW-0788">Thiol protease</keyword>
<keyword evidence="3 9" id="KW-0812">Transmembrane</keyword>
<dbReference type="Gene3D" id="3.40.50.300">
    <property type="entry name" value="P-loop containing nucleotide triphosphate hydrolases"/>
    <property type="match status" value="1"/>
</dbReference>
<feature type="transmembrane region" description="Helical" evidence="9">
    <location>
        <begin position="296"/>
        <end position="314"/>
    </location>
</feature>
<keyword evidence="5" id="KW-0378">Hydrolase</keyword>
<dbReference type="Pfam" id="PF03412">
    <property type="entry name" value="Peptidase_C39"/>
    <property type="match status" value="1"/>
</dbReference>
<evidence type="ECO:0000256" key="9">
    <source>
        <dbReference type="SAM" id="Phobius"/>
    </source>
</evidence>
<accession>A0A2C9DYQ2</accession>
<name>A0A2C9DYQ2_UREP2</name>
<dbReference type="InterPro" id="IPR039421">
    <property type="entry name" value="Type_1_exporter"/>
</dbReference>
<dbReference type="Proteomes" id="UP000002162">
    <property type="component" value="Chromosome"/>
</dbReference>
<dbReference type="SMART" id="SM00382">
    <property type="entry name" value="AAA"/>
    <property type="match status" value="1"/>
</dbReference>
<dbReference type="EMBL" id="CP000942">
    <property type="protein sequence ID" value="ACA33066.1"/>
    <property type="molecule type" value="Genomic_DNA"/>
</dbReference>
<feature type="transmembrane region" description="Helical" evidence="9">
    <location>
        <begin position="412"/>
        <end position="433"/>
    </location>
</feature>
<dbReference type="AlphaFoldDB" id="A0A2C9DYQ2"/>
<evidence type="ECO:0000259" key="10">
    <source>
        <dbReference type="PROSITE" id="PS50929"/>
    </source>
</evidence>
<dbReference type="PANTHER" id="PTHR24221:SF503">
    <property type="entry name" value="MITOCHONDRIAL POTASSIUM CHANNEL ATP-BINDING SUBUNIT"/>
    <property type="match status" value="1"/>
</dbReference>
<evidence type="ECO:0000256" key="3">
    <source>
        <dbReference type="ARBA" id="ARBA00022692"/>
    </source>
</evidence>
<keyword evidence="8 9" id="KW-0472">Membrane</keyword>
<comment type="subcellular location">
    <subcellularLocation>
        <location evidence="1">Cell membrane</location>
        <topology evidence="1">Multi-pass membrane protein</topology>
    </subcellularLocation>
</comment>
<evidence type="ECO:0000256" key="2">
    <source>
        <dbReference type="ARBA" id="ARBA00005417"/>
    </source>
</evidence>
<evidence type="ECO:0000256" key="6">
    <source>
        <dbReference type="ARBA" id="ARBA00022840"/>
    </source>
</evidence>
<feature type="transmembrane region" description="Helical" evidence="9">
    <location>
        <begin position="379"/>
        <end position="400"/>
    </location>
</feature>
<dbReference type="RefSeq" id="WP_006689049.1">
    <property type="nucleotide sequence ID" value="NC_010503.1"/>
</dbReference>
<keyword evidence="6" id="KW-0067">ATP-binding</keyword>
<dbReference type="GO" id="GO:0016887">
    <property type="term" value="F:ATP hydrolysis activity"/>
    <property type="evidence" value="ECO:0007669"/>
    <property type="project" value="InterPro"/>
</dbReference>
<feature type="transmembrane region" description="Helical" evidence="9">
    <location>
        <begin position="193"/>
        <end position="218"/>
    </location>
</feature>
<dbReference type="GeneID" id="29672303"/>
<evidence type="ECO:0000256" key="5">
    <source>
        <dbReference type="ARBA" id="ARBA00022807"/>
    </source>
</evidence>
<keyword evidence="4" id="KW-0547">Nucleotide-binding</keyword>
<evidence type="ECO:0000313" key="12">
    <source>
        <dbReference type="EMBL" id="ACA33066.1"/>
    </source>
</evidence>
<keyword evidence="5" id="KW-0645">Protease</keyword>
<dbReference type="SUPFAM" id="SSF52540">
    <property type="entry name" value="P-loop containing nucleoside triphosphate hydrolases"/>
    <property type="match status" value="1"/>
</dbReference>
<evidence type="ECO:0000256" key="7">
    <source>
        <dbReference type="ARBA" id="ARBA00022989"/>
    </source>
</evidence>
<sequence>MKIVQQTSDNECGVCVINMLANYYHNKTIDKNIILQKANLTKNGLSLQELENLANEFNLDAQSFECSFEELIDEKINDYFIALINKNGLNHFVIVKNYNKNFFRIYDPENKIYELNNEEFKKIFLNIIVRVSKNHQIFDLPIFKESYLKNIKLSSLIIILFIELLNIPLNIFLSKIVNLLIDLVLIDTQIKNLTYLFIVFSLFYISNAFKDLLITIYINKISNNIFSNINNKIVNNLANKSIIFFNKTNLGELSSIQIHLNNIIHFLLVSRIKLLVNTLFAICIICLLGLQNWSLLLISLGFSLLNFIIGLINWKYFKIHSLKIINIENSLFIKYQNFIKLINLEYNIDKYNNYINSYKKQFDELIIFKNKITIFKSNVNFYLSIINNIGLLILLTYLIINTNYDYKVISVITYIVFLHQNLNNLFFGIFNFFNELLNFKNGKQIVEKILYIDNYEEHDGIQINKITSCKITENQKEFEFSKSCLIIGKSGVGKTTLLKNFLNFNNKNLFFNNLNVNNINLNQLKELIIYHPTNPLINDFDINWFIDKNEEIINALKIVIFITKIDWSLNNNFEHNINLSTGQQQILAFLNLLKYKNKLLLLDEPLAHVDNDNKKIILNSILPIILKNNFVIYVSHDHYLKKYFDQIINLNDEKMDKY</sequence>
<dbReference type="PROSITE" id="PS50929">
    <property type="entry name" value="ABC_TM1F"/>
    <property type="match status" value="1"/>
</dbReference>
<dbReference type="GO" id="GO:0005524">
    <property type="term" value="F:ATP binding"/>
    <property type="evidence" value="ECO:0007669"/>
    <property type="project" value="UniProtKB-KW"/>
</dbReference>
<feature type="domain" description="Peptidase C39" evidence="11">
    <location>
        <begin position="6"/>
        <end position="131"/>
    </location>
</feature>
<evidence type="ECO:0000259" key="11">
    <source>
        <dbReference type="PROSITE" id="PS50990"/>
    </source>
</evidence>
<proteinExistence type="inferred from homology"/>
<comment type="similarity">
    <text evidence="2">Belongs to the ABC transporter superfamily.</text>
</comment>
<dbReference type="CDD" id="cd02424">
    <property type="entry name" value="Peptidase_C39E"/>
    <property type="match status" value="1"/>
</dbReference>
<dbReference type="Pfam" id="PF00005">
    <property type="entry name" value="ABC_tran"/>
    <property type="match status" value="1"/>
</dbReference>
<gene>
    <name evidence="12" type="ordered locus">UPA3_0540</name>
</gene>
<dbReference type="InterPro" id="IPR036640">
    <property type="entry name" value="ABC1_TM_sf"/>
</dbReference>
<dbReference type="GO" id="GO:0005886">
    <property type="term" value="C:plasma membrane"/>
    <property type="evidence" value="ECO:0007669"/>
    <property type="project" value="UniProtKB-SubCell"/>
</dbReference>
<dbReference type="PANTHER" id="PTHR24221">
    <property type="entry name" value="ATP-BINDING CASSETTE SUB-FAMILY B"/>
    <property type="match status" value="1"/>
</dbReference>
<evidence type="ECO:0000256" key="4">
    <source>
        <dbReference type="ARBA" id="ARBA00022741"/>
    </source>
</evidence>
<dbReference type="GO" id="GO:0008234">
    <property type="term" value="F:cysteine-type peptidase activity"/>
    <property type="evidence" value="ECO:0007669"/>
    <property type="project" value="UniProtKB-KW"/>
</dbReference>
<protein>
    <submittedName>
        <fullName evidence="12">ABC Transporter</fullName>
    </submittedName>
</protein>
<reference evidence="12" key="1">
    <citation type="submission" date="2008-02" db="EMBL/GenBank/DDBJ databases">
        <title>Genome sequence of Ureaplasma parvum serovar 3.</title>
        <authorList>
            <person name="Methe B.A."/>
            <person name="Glass J."/>
            <person name="Waites K."/>
            <person name="Shrivastava S."/>
        </authorList>
    </citation>
    <scope>NUCLEOTIDE SEQUENCE [LARGE SCALE GENOMIC DNA]</scope>
    <source>
        <strain evidence="12">ATCC 27815</strain>
    </source>
</reference>
<dbReference type="GO" id="GO:0140359">
    <property type="term" value="F:ABC-type transporter activity"/>
    <property type="evidence" value="ECO:0007669"/>
    <property type="project" value="InterPro"/>
</dbReference>
<feature type="domain" description="ABC transmembrane type-1" evidence="10">
    <location>
        <begin position="157"/>
        <end position="426"/>
    </location>
</feature>
<dbReference type="Gene3D" id="3.90.70.10">
    <property type="entry name" value="Cysteine proteinases"/>
    <property type="match status" value="1"/>
</dbReference>
<evidence type="ECO:0000256" key="1">
    <source>
        <dbReference type="ARBA" id="ARBA00004651"/>
    </source>
</evidence>
<dbReference type="InterPro" id="IPR005074">
    <property type="entry name" value="Peptidase_C39"/>
</dbReference>
<dbReference type="InterPro" id="IPR003439">
    <property type="entry name" value="ABC_transporter-like_ATP-bd"/>
</dbReference>
<keyword evidence="7 9" id="KW-1133">Transmembrane helix</keyword>
<dbReference type="SUPFAM" id="SSF90123">
    <property type="entry name" value="ABC transporter transmembrane region"/>
    <property type="match status" value="1"/>
</dbReference>